<sequence>MKFQKSRNRNWDNYHLCEMSEAEGRTHWSAVTAENTGELSNDPDGCCSLAGGGDGGKRDGVDGGEGDGGDGGRVIPRHC</sequence>
<dbReference type="EMBL" id="OX597840">
    <property type="protein sequence ID" value="CAI9742290.1"/>
    <property type="molecule type" value="Genomic_DNA"/>
</dbReference>
<dbReference type="AlphaFoldDB" id="A0AA36BXT0"/>
<accession>A0AA36BXT0</accession>
<reference evidence="2" key="1">
    <citation type="submission" date="2023-08" db="EMBL/GenBank/DDBJ databases">
        <authorList>
            <person name="Alioto T."/>
            <person name="Alioto T."/>
            <person name="Gomez Garrido J."/>
        </authorList>
    </citation>
    <scope>NUCLEOTIDE SEQUENCE</scope>
</reference>
<dbReference type="Proteomes" id="UP001162480">
    <property type="component" value="Chromosome 27"/>
</dbReference>
<evidence type="ECO:0000313" key="3">
    <source>
        <dbReference type="Proteomes" id="UP001162480"/>
    </source>
</evidence>
<protein>
    <submittedName>
        <fullName evidence="2">Uncharacterized protein</fullName>
    </submittedName>
</protein>
<evidence type="ECO:0000313" key="2">
    <source>
        <dbReference type="EMBL" id="CAI9742290.1"/>
    </source>
</evidence>
<gene>
    <name evidence="2" type="ORF">OCTVUL_1B019856</name>
</gene>
<keyword evidence="3" id="KW-1185">Reference proteome</keyword>
<feature type="region of interest" description="Disordered" evidence="1">
    <location>
        <begin position="35"/>
        <end position="79"/>
    </location>
</feature>
<organism evidence="2 3">
    <name type="scientific">Octopus vulgaris</name>
    <name type="common">Common octopus</name>
    <dbReference type="NCBI Taxonomy" id="6645"/>
    <lineage>
        <taxon>Eukaryota</taxon>
        <taxon>Metazoa</taxon>
        <taxon>Spiralia</taxon>
        <taxon>Lophotrochozoa</taxon>
        <taxon>Mollusca</taxon>
        <taxon>Cephalopoda</taxon>
        <taxon>Coleoidea</taxon>
        <taxon>Octopodiformes</taxon>
        <taxon>Octopoda</taxon>
        <taxon>Incirrata</taxon>
        <taxon>Octopodidae</taxon>
        <taxon>Octopus</taxon>
    </lineage>
</organism>
<evidence type="ECO:0000256" key="1">
    <source>
        <dbReference type="SAM" id="MobiDB-lite"/>
    </source>
</evidence>
<proteinExistence type="predicted"/>
<name>A0AA36BXT0_OCTVU</name>